<dbReference type="InterPro" id="IPR014718">
    <property type="entry name" value="GH-type_carb-bd"/>
</dbReference>
<accession>A0A542ZEU0</accession>
<dbReference type="EMBL" id="VFOQ01000001">
    <property type="protein sequence ID" value="TQL58863.1"/>
    <property type="molecule type" value="Genomic_DNA"/>
</dbReference>
<dbReference type="InterPro" id="IPR008183">
    <property type="entry name" value="Aldose_1/G6P_1-epimerase"/>
</dbReference>
<dbReference type="GO" id="GO:0030246">
    <property type="term" value="F:carbohydrate binding"/>
    <property type="evidence" value="ECO:0007669"/>
    <property type="project" value="InterPro"/>
</dbReference>
<evidence type="ECO:0000313" key="1">
    <source>
        <dbReference type="EMBL" id="TQL58863.1"/>
    </source>
</evidence>
<dbReference type="SUPFAM" id="SSF74650">
    <property type="entry name" value="Galactose mutarotase-like"/>
    <property type="match status" value="1"/>
</dbReference>
<dbReference type="Proteomes" id="UP000319514">
    <property type="component" value="Unassembled WGS sequence"/>
</dbReference>
<reference evidence="1 2" key="1">
    <citation type="submission" date="2019-06" db="EMBL/GenBank/DDBJ databases">
        <title>Sequencing the genomes of 1000 actinobacteria strains.</title>
        <authorList>
            <person name="Klenk H.-P."/>
        </authorList>
    </citation>
    <scope>NUCLEOTIDE SEQUENCE [LARGE SCALE GENOMIC DNA]</scope>
    <source>
        <strain evidence="1 2">DSM 18082</strain>
    </source>
</reference>
<evidence type="ECO:0000313" key="2">
    <source>
        <dbReference type="Proteomes" id="UP000319514"/>
    </source>
</evidence>
<dbReference type="PANTHER" id="PTHR10091:SF0">
    <property type="entry name" value="GALACTOSE MUTAROTASE"/>
    <property type="match status" value="1"/>
</dbReference>
<dbReference type="PANTHER" id="PTHR10091">
    <property type="entry name" value="ALDOSE-1-EPIMERASE"/>
    <property type="match status" value="1"/>
</dbReference>
<name>A0A542ZEU0_9MICO</name>
<dbReference type="Gene3D" id="2.70.98.10">
    <property type="match status" value="1"/>
</dbReference>
<dbReference type="GO" id="GO:0033499">
    <property type="term" value="P:galactose catabolic process via UDP-galactose, Leloir pathway"/>
    <property type="evidence" value="ECO:0007669"/>
    <property type="project" value="TreeGrafter"/>
</dbReference>
<proteinExistence type="predicted"/>
<dbReference type="CDD" id="cd09022">
    <property type="entry name" value="Aldose_epim_Ec_YihR"/>
    <property type="match status" value="1"/>
</dbReference>
<dbReference type="Pfam" id="PF01263">
    <property type="entry name" value="Aldose_epim"/>
    <property type="match status" value="1"/>
</dbReference>
<dbReference type="AlphaFoldDB" id="A0A542ZEU0"/>
<comment type="caution">
    <text evidence="1">The sequence shown here is derived from an EMBL/GenBank/DDBJ whole genome shotgun (WGS) entry which is preliminary data.</text>
</comment>
<dbReference type="OrthoDB" id="4739604at2"/>
<sequence length="306" mass="33272">MSAELPSGAQWTIRHGDQEAVVVEVGGGLRSWTRGGVPVLAGYAEDEQCAAGRGQVLMPWPNRVADGRYAFDGKDFQLALSEPGHHNAIHGLVRWAMWTLLEHEPHRVVVGYRLRPQQGWGGCLDLEVAYELDEDGLTVTPRAHNVGPDAAPFGFGAHPYLTTGEDRVDELTLTVPAARRLLVDDRLLPSGTEPVAGGPFDFRDGRPVADTVLDTAFTDLAPETDGRWRVRLTRPGSDRAVTVWGDPAYRWVQVFTGDTLAGEQSRRSGLAVEPMTCPPNALATGQDLLVLEPGQAWSAPWGISTR</sequence>
<dbReference type="InterPro" id="IPR011013">
    <property type="entry name" value="Gal_mutarotase_sf_dom"/>
</dbReference>
<protein>
    <submittedName>
        <fullName evidence="1">Aldose 1-epimerase</fullName>
    </submittedName>
</protein>
<organism evidence="1 2">
    <name type="scientific">Oryzihumus leptocrescens</name>
    <dbReference type="NCBI Taxonomy" id="297536"/>
    <lineage>
        <taxon>Bacteria</taxon>
        <taxon>Bacillati</taxon>
        <taxon>Actinomycetota</taxon>
        <taxon>Actinomycetes</taxon>
        <taxon>Micrococcales</taxon>
        <taxon>Intrasporangiaceae</taxon>
        <taxon>Oryzihumus</taxon>
    </lineage>
</organism>
<dbReference type="GO" id="GO:0004034">
    <property type="term" value="F:aldose 1-epimerase activity"/>
    <property type="evidence" value="ECO:0007669"/>
    <property type="project" value="TreeGrafter"/>
</dbReference>
<dbReference type="RefSeq" id="WP_141786947.1">
    <property type="nucleotide sequence ID" value="NZ_BAAAKX010000003.1"/>
</dbReference>
<gene>
    <name evidence="1" type="ORF">FB474_0202</name>
</gene>
<keyword evidence="2" id="KW-1185">Reference proteome</keyword>
<dbReference type="InterPro" id="IPR037480">
    <property type="entry name" value="YihR-like"/>
</dbReference>
<dbReference type="GO" id="GO:0006006">
    <property type="term" value="P:glucose metabolic process"/>
    <property type="evidence" value="ECO:0007669"/>
    <property type="project" value="TreeGrafter"/>
</dbReference>